<accession>A0ABR8WPT8</accession>
<comment type="caution">
    <text evidence="1">The sequence shown here is derived from an EMBL/GenBank/DDBJ whole genome shotgun (WGS) entry which is preliminary data.</text>
</comment>
<organism evidence="1 2">
    <name type="scientific">Kaistella pullorum</name>
    <dbReference type="NCBI Taxonomy" id="2763074"/>
    <lineage>
        <taxon>Bacteria</taxon>
        <taxon>Pseudomonadati</taxon>
        <taxon>Bacteroidota</taxon>
        <taxon>Flavobacteriia</taxon>
        <taxon>Flavobacteriales</taxon>
        <taxon>Weeksellaceae</taxon>
        <taxon>Chryseobacterium group</taxon>
        <taxon>Kaistella</taxon>
    </lineage>
</organism>
<dbReference type="Proteomes" id="UP000626242">
    <property type="component" value="Unassembled WGS sequence"/>
</dbReference>
<reference evidence="1 2" key="1">
    <citation type="submission" date="2020-08" db="EMBL/GenBank/DDBJ databases">
        <title>A Genomic Blueprint of the Chicken Gut Microbiome.</title>
        <authorList>
            <person name="Gilroy R."/>
            <person name="Ravi A."/>
            <person name="Getino M."/>
            <person name="Pursley I."/>
            <person name="Horton D.L."/>
            <person name="Alikhan N.-F."/>
            <person name="Baker D."/>
            <person name="Gharbi K."/>
            <person name="Hall N."/>
            <person name="Watson M."/>
            <person name="Adriaenssens E.M."/>
            <person name="Foster-Nyarko E."/>
            <person name="Jarju S."/>
            <person name="Secka A."/>
            <person name="Antonio M."/>
            <person name="Oren A."/>
            <person name="Chaudhuri R."/>
            <person name="La Ragione R.M."/>
            <person name="Hildebrand F."/>
            <person name="Pallen M.J."/>
        </authorList>
    </citation>
    <scope>NUCLEOTIDE SEQUENCE [LARGE SCALE GENOMIC DNA]</scope>
    <source>
        <strain evidence="1 2">Sa1CVA4</strain>
    </source>
</reference>
<gene>
    <name evidence="1" type="ORF">H9628_11455</name>
</gene>
<dbReference type="EMBL" id="JACSPS010000006">
    <property type="protein sequence ID" value="MBD8019088.1"/>
    <property type="molecule type" value="Genomic_DNA"/>
</dbReference>
<evidence type="ECO:0000313" key="2">
    <source>
        <dbReference type="Proteomes" id="UP000626242"/>
    </source>
</evidence>
<keyword evidence="2" id="KW-1185">Reference proteome</keyword>
<evidence type="ECO:0000313" key="1">
    <source>
        <dbReference type="EMBL" id="MBD8019088.1"/>
    </source>
</evidence>
<protein>
    <submittedName>
        <fullName evidence="1">Uncharacterized protein</fullName>
    </submittedName>
</protein>
<dbReference type="RefSeq" id="WP_251834284.1">
    <property type="nucleotide sequence ID" value="NZ_JACSPS010000006.1"/>
</dbReference>
<sequence>MSNIESIYNSLEIDKPVFIYDDFEQVVIKLMVSENNKISAFAKHKGRNEYSLDPTTKLVYNAELGGEIVNQEFYDNY</sequence>
<name>A0ABR8WPT8_9FLAO</name>
<proteinExistence type="predicted"/>